<evidence type="ECO:0000259" key="2">
    <source>
        <dbReference type="Pfam" id="PF20434"/>
    </source>
</evidence>
<dbReference type="SUPFAM" id="SSF101478">
    <property type="entry name" value="ADP-ribosylglycohydrolase"/>
    <property type="match status" value="1"/>
</dbReference>
<reference evidence="4" key="1">
    <citation type="submission" date="2016-10" db="EMBL/GenBank/DDBJ databases">
        <authorList>
            <person name="Varghese N."/>
            <person name="Submissions S."/>
        </authorList>
    </citation>
    <scope>NUCLEOTIDE SEQUENCE [LARGE SCALE GENOMIC DNA]</scope>
    <source>
        <strain evidence="4">DSM 24450</strain>
    </source>
</reference>
<dbReference type="Gene3D" id="1.10.4080.10">
    <property type="entry name" value="ADP-ribosylation/Crystallin J1"/>
    <property type="match status" value="1"/>
</dbReference>
<dbReference type="PANTHER" id="PTHR48081:SF9">
    <property type="entry name" value="CARBOXYLESTERASE"/>
    <property type="match status" value="1"/>
</dbReference>
<dbReference type="InterPro" id="IPR029058">
    <property type="entry name" value="AB_hydrolase_fold"/>
</dbReference>
<feature type="domain" description="BD-FAE-like" evidence="2">
    <location>
        <begin position="50"/>
        <end position="214"/>
    </location>
</feature>
<sequence length="709" mass="80316">MKRIIHVLAVFLIGLSVFGQQITYELKQNVHYYNDSINKTDTYINERCVLDIYYPKNIQNFATIVWIHGGGLTSFQKEIPEELKNKGVAIIGINYRLFPKVKAPAYIEDAAAAVAWTFNNIAKLGGNNQLIFVSGHSAGGYLASMIGLDKKWLAKHNIDANAIAGIIPFSGHAITHFTVREERGIPGTQAIIDDLAPLYHVRADAPPLLLITGDRELELLGRYEENAYLMRMMKIVGHTKTTLHELGGYGHNMAQPAFPILLNEVEKICKEKSQTKIILESKTGYNNYVPKPTDKVISRSKYLNKLYGFWLGECIGNWTGLVTEMDKIGNIGAIKTGDFYTRDDWGKPDHPSIWGEGVPSNLSPTIDFVFAKNDSVWGSDDDTDIEFMYQHLLQSNKTSILTGKQIREGWLKHIKLEEENYLWVSNQKAFDLMNEGMLPPNTSLPINNEHYEMIDAQLTTEIFGFFAPSRPDIALKMAKLPIQTTARENAEWISEFYVIMYSLASYVDENQPIKDQILWMANEARKRLPNKSYAAKMYDFVKNNYTLNIPWEQTRDELYQRYQVKQEDGYTITSKNLYCNGCFAAGINFGSSIISLLYGEGDLKETIKIGTLAGWDSDNPTATWGGLLGFMMGKEGIENTFQKKFSNTFNIHRTRTNFPNNGIYTFNEMAKIGIGIVDRVVEEEMGGGVDLQKDVWYIPMIELNIKEGK</sequence>
<dbReference type="AlphaFoldDB" id="A0A1I6Q8N9"/>
<dbReference type="InterPro" id="IPR050300">
    <property type="entry name" value="GDXG_lipolytic_enzyme"/>
</dbReference>
<protein>
    <submittedName>
        <fullName evidence="3">Acetyl esterase/lipase</fullName>
    </submittedName>
</protein>
<dbReference type="Proteomes" id="UP000199312">
    <property type="component" value="Unassembled WGS sequence"/>
</dbReference>
<dbReference type="PANTHER" id="PTHR48081">
    <property type="entry name" value="AB HYDROLASE SUPERFAMILY PROTEIN C4A8.06C"/>
    <property type="match status" value="1"/>
</dbReference>
<dbReference type="GO" id="GO:0016787">
    <property type="term" value="F:hydrolase activity"/>
    <property type="evidence" value="ECO:0007669"/>
    <property type="project" value="UniProtKB-KW"/>
</dbReference>
<keyword evidence="4" id="KW-1185">Reference proteome</keyword>
<dbReference type="InterPro" id="IPR036705">
    <property type="entry name" value="Ribosyl_crysJ1_sf"/>
</dbReference>
<evidence type="ECO:0000313" key="4">
    <source>
        <dbReference type="Proteomes" id="UP000199312"/>
    </source>
</evidence>
<name>A0A1I6Q8N9_9FLAO</name>
<keyword evidence="1" id="KW-0378">Hydrolase</keyword>
<proteinExistence type="predicted"/>
<dbReference type="STRING" id="593133.SAMN04488006_1612"/>
<dbReference type="Pfam" id="PF20434">
    <property type="entry name" value="BD-FAE"/>
    <property type="match status" value="1"/>
</dbReference>
<dbReference type="InterPro" id="IPR005502">
    <property type="entry name" value="Ribosyl_crysJ1"/>
</dbReference>
<dbReference type="Gene3D" id="3.40.50.1820">
    <property type="entry name" value="alpha/beta hydrolase"/>
    <property type="match status" value="1"/>
</dbReference>
<dbReference type="Pfam" id="PF03747">
    <property type="entry name" value="ADP_ribosyl_GH"/>
    <property type="match status" value="1"/>
</dbReference>
<gene>
    <name evidence="3" type="ORF">SAMN04488006_1612</name>
</gene>
<dbReference type="SUPFAM" id="SSF53474">
    <property type="entry name" value="alpha/beta-Hydrolases"/>
    <property type="match status" value="1"/>
</dbReference>
<evidence type="ECO:0000256" key="1">
    <source>
        <dbReference type="ARBA" id="ARBA00022801"/>
    </source>
</evidence>
<evidence type="ECO:0000313" key="3">
    <source>
        <dbReference type="EMBL" id="SFS48718.1"/>
    </source>
</evidence>
<dbReference type="InterPro" id="IPR049492">
    <property type="entry name" value="BD-FAE-like_dom"/>
</dbReference>
<accession>A0A1I6Q8N9</accession>
<dbReference type="EMBL" id="FOZP01000003">
    <property type="protein sequence ID" value="SFS48718.1"/>
    <property type="molecule type" value="Genomic_DNA"/>
</dbReference>
<organism evidence="3 4">
    <name type="scientific">Lutibacter maritimus</name>
    <dbReference type="NCBI Taxonomy" id="593133"/>
    <lineage>
        <taxon>Bacteria</taxon>
        <taxon>Pseudomonadati</taxon>
        <taxon>Bacteroidota</taxon>
        <taxon>Flavobacteriia</taxon>
        <taxon>Flavobacteriales</taxon>
        <taxon>Flavobacteriaceae</taxon>
        <taxon>Lutibacter</taxon>
    </lineage>
</organism>
<dbReference type="RefSeq" id="WP_317041027.1">
    <property type="nucleotide sequence ID" value="NZ_FOZP01000003.1"/>
</dbReference>